<dbReference type="InterPro" id="IPR007487">
    <property type="entry name" value="ABC_transpt-TYRBP-like"/>
</dbReference>
<dbReference type="InterPro" id="IPR028082">
    <property type="entry name" value="Peripla_BP_I"/>
</dbReference>
<organism evidence="2 3">
    <name type="scientific">Neiella holothuriorum</name>
    <dbReference type="NCBI Taxonomy" id="2870530"/>
    <lineage>
        <taxon>Bacteria</taxon>
        <taxon>Pseudomonadati</taxon>
        <taxon>Pseudomonadota</taxon>
        <taxon>Gammaproteobacteria</taxon>
        <taxon>Alteromonadales</taxon>
        <taxon>Echinimonadaceae</taxon>
        <taxon>Neiella</taxon>
    </lineage>
</organism>
<dbReference type="SUPFAM" id="SSF53822">
    <property type="entry name" value="Periplasmic binding protein-like I"/>
    <property type="match status" value="1"/>
</dbReference>
<dbReference type="RefSeq" id="WP_220105514.1">
    <property type="nucleotide sequence ID" value="NZ_JAHZSS010000032.1"/>
</dbReference>
<sequence length="326" mass="36650">MQFHRRLFALLMVGVTSPVWAANILLIASYDQHNEWTKQCLQGIEQQLSNEHQLDVWYMDTKRLPRDQHQQSAAQAWQHFTATQPDLVMLADDNAVGLLAQKIAKTKTPVVFYGVNDNPRMYFENAQLPPHVHGVVERRSMPPFVRLIHQMVPLQHNKVLVMFDDSTTTAAYIGNSLRGETSPQLGMLKADIKPISTYQEWQATIRTASNSYDAIVMENWFTLRDAETQAIVPEEQVIDWSGAHSEIPIFTSQAHAVGPKKSVGAISVAGQKHGHTAAQMALDVLAGKVTQPLMISENDHYHFNQQALARFDLTLPPEIAAIAIYH</sequence>
<protein>
    <submittedName>
        <fullName evidence="2">Uncharacterized protein</fullName>
    </submittedName>
</protein>
<dbReference type="Gene3D" id="3.40.50.2300">
    <property type="match status" value="2"/>
</dbReference>
<dbReference type="EMBL" id="JAHZSS010000032">
    <property type="protein sequence ID" value="MBW8192893.1"/>
    <property type="molecule type" value="Genomic_DNA"/>
</dbReference>
<proteinExistence type="predicted"/>
<name>A0ABS7EM04_9GAMM</name>
<accession>A0ABS7EM04</accession>
<evidence type="ECO:0000313" key="2">
    <source>
        <dbReference type="EMBL" id="MBW8192893.1"/>
    </source>
</evidence>
<gene>
    <name evidence="2" type="ORF">K0504_17800</name>
</gene>
<comment type="caution">
    <text evidence="2">The sequence shown here is derived from an EMBL/GenBank/DDBJ whole genome shotgun (WGS) entry which is preliminary data.</text>
</comment>
<evidence type="ECO:0000313" key="3">
    <source>
        <dbReference type="Proteomes" id="UP001166251"/>
    </source>
</evidence>
<evidence type="ECO:0000256" key="1">
    <source>
        <dbReference type="SAM" id="SignalP"/>
    </source>
</evidence>
<dbReference type="Proteomes" id="UP001166251">
    <property type="component" value="Unassembled WGS sequence"/>
</dbReference>
<feature type="signal peptide" evidence="1">
    <location>
        <begin position="1"/>
        <end position="21"/>
    </location>
</feature>
<reference evidence="2" key="1">
    <citation type="submission" date="2021-07" db="EMBL/GenBank/DDBJ databases">
        <title>Neiella marina sp. nov., isolated from the intestinal content of sea cucumber Apostichopus japonicus.</title>
        <authorList>
            <person name="Bai X."/>
        </authorList>
    </citation>
    <scope>NUCLEOTIDE SEQUENCE</scope>
    <source>
        <strain evidence="2">126</strain>
    </source>
</reference>
<feature type="chain" id="PRO_5045444477" evidence="1">
    <location>
        <begin position="22"/>
        <end position="326"/>
    </location>
</feature>
<keyword evidence="1" id="KW-0732">Signal</keyword>
<dbReference type="PANTHER" id="PTHR35271:SF1">
    <property type="entry name" value="ABC TRANSPORTER, SUBSTRATE-BINDING LIPOPROTEIN"/>
    <property type="match status" value="1"/>
</dbReference>
<dbReference type="Pfam" id="PF04392">
    <property type="entry name" value="ABC_sub_bind"/>
    <property type="match status" value="1"/>
</dbReference>
<dbReference type="PANTHER" id="PTHR35271">
    <property type="entry name" value="ABC TRANSPORTER, SUBSTRATE-BINDING LIPOPROTEIN-RELATED"/>
    <property type="match status" value="1"/>
</dbReference>
<keyword evidence="3" id="KW-1185">Reference proteome</keyword>